<reference evidence="1" key="1">
    <citation type="submission" date="2024-07" db="EMBL/GenBank/DDBJ databases">
        <authorList>
            <person name="Kim Y.J."/>
            <person name="Jeong J.Y."/>
        </authorList>
    </citation>
    <scope>NUCLEOTIDE SEQUENCE</scope>
    <source>
        <strain evidence="1">GIHE-MW2</strain>
    </source>
</reference>
<gene>
    <name evidence="1" type="ORF">ABWT76_005788</name>
</gene>
<dbReference type="EMBL" id="CP159837">
    <property type="protein sequence ID" value="XCM36986.1"/>
    <property type="molecule type" value="Genomic_DNA"/>
</dbReference>
<dbReference type="AlphaFoldDB" id="A0AAU8JE15"/>
<dbReference type="RefSeq" id="WP_054465526.1">
    <property type="nucleotide sequence ID" value="NZ_CP159837.1"/>
</dbReference>
<proteinExistence type="predicted"/>
<organism evidence="1">
    <name type="scientific">Planktothricoides raciborskii GIHE-MW2</name>
    <dbReference type="NCBI Taxonomy" id="2792601"/>
    <lineage>
        <taxon>Bacteria</taxon>
        <taxon>Bacillati</taxon>
        <taxon>Cyanobacteriota</taxon>
        <taxon>Cyanophyceae</taxon>
        <taxon>Oscillatoriophycideae</taxon>
        <taxon>Oscillatoriales</taxon>
        <taxon>Oscillatoriaceae</taxon>
        <taxon>Planktothricoides</taxon>
    </lineage>
</organism>
<protein>
    <submittedName>
        <fullName evidence="1">Uncharacterized protein</fullName>
    </submittedName>
</protein>
<accession>A0AAU8JE15</accession>
<evidence type="ECO:0000313" key="1">
    <source>
        <dbReference type="EMBL" id="XCM36986.1"/>
    </source>
</evidence>
<sequence length="63" mass="7230">MKKFNPGGNTGQVLYSKGDSQKAIFKRQVKKIANKVMTLAKKQKFEANKQIERSRNSMNYPPQ</sequence>
<name>A0AAU8JE15_9CYAN</name>